<dbReference type="PANTHER" id="PTHR46972:SF1">
    <property type="entry name" value="FAD DEPENDENT OXIDOREDUCTASE DOMAIN-CONTAINING PROTEIN"/>
    <property type="match status" value="1"/>
</dbReference>
<feature type="domain" description="FAD-binding" evidence="5">
    <location>
        <begin position="289"/>
        <end position="323"/>
    </location>
</feature>
<sequence>MSHPKIAIIGAGPSGLTLARILHINNIPSTVFEKDTSPHIRPQGGTLDLHEESGERALRVSSLWEEYQRHVRYESEDFVLANRFGKTFFAIQNTATGRPEVDRTALRQILLDSLPREYIRWGCKLIKVEEGTLHFEHGIERGFDLIVGADGAWSKVRPVVSHISPFYSGVSGVEIRLRDFDTKYPELGKMVGRGSLFVFGEEDGRSMMCQRQGDGSVRIYTFMAKPESWMEDCDINIKDPAVIRAVLLAEYRDWAPEFKKLVEACDDDMDLRKIYMLPVGLRWWPRPGITLIGDAAHLMTPMAGEGVNMALRDALELAESIIKHPDNLATAVAEHKKAIFPLIQETQQITWDYTLTWFGPGALAKFKIWMESWVGEAKIDRSRIESAC</sequence>
<dbReference type="SUPFAM" id="SSF51905">
    <property type="entry name" value="FAD/NAD(P)-binding domain"/>
    <property type="match status" value="1"/>
</dbReference>
<evidence type="ECO:0000256" key="2">
    <source>
        <dbReference type="ARBA" id="ARBA00022827"/>
    </source>
</evidence>
<dbReference type="HAMAP" id="MF_00845">
    <property type="entry name" value="TetX_monooxygenase"/>
    <property type="match status" value="1"/>
</dbReference>
<dbReference type="InterPro" id="IPR002938">
    <property type="entry name" value="FAD-bd"/>
</dbReference>
<gene>
    <name evidence="6" type="ORF">PENFLA_c034G02645</name>
</gene>
<keyword evidence="7" id="KW-1185">Reference proteome</keyword>
<dbReference type="AlphaFoldDB" id="A0A1V6SM91"/>
<feature type="domain" description="FAD-binding" evidence="5">
    <location>
        <begin position="6"/>
        <end position="48"/>
    </location>
</feature>
<evidence type="ECO:0000256" key="3">
    <source>
        <dbReference type="ARBA" id="ARBA00023002"/>
    </source>
</evidence>
<evidence type="ECO:0000256" key="1">
    <source>
        <dbReference type="ARBA" id="ARBA00022630"/>
    </source>
</evidence>
<protein>
    <recommendedName>
        <fullName evidence="5">FAD-binding domain-containing protein</fullName>
    </recommendedName>
</protein>
<reference evidence="7" key="1">
    <citation type="journal article" date="2017" name="Nat. Microbiol.">
        <title>Global analysis of biosynthetic gene clusters reveals vast potential of secondary metabolite production in Penicillium species.</title>
        <authorList>
            <person name="Nielsen J.C."/>
            <person name="Grijseels S."/>
            <person name="Prigent S."/>
            <person name="Ji B."/>
            <person name="Dainat J."/>
            <person name="Nielsen K.F."/>
            <person name="Frisvad J.C."/>
            <person name="Workman M."/>
            <person name="Nielsen J."/>
        </authorList>
    </citation>
    <scope>NUCLEOTIDE SEQUENCE [LARGE SCALE GENOMIC DNA]</scope>
    <source>
        <strain evidence="7">IBT 14082</strain>
    </source>
</reference>
<dbReference type="Proteomes" id="UP000191342">
    <property type="component" value="Unassembled WGS sequence"/>
</dbReference>
<dbReference type="Gene3D" id="3.50.50.60">
    <property type="entry name" value="FAD/NAD(P)-binding domain"/>
    <property type="match status" value="1"/>
</dbReference>
<evidence type="ECO:0000313" key="6">
    <source>
        <dbReference type="EMBL" id="OQE14978.1"/>
    </source>
</evidence>
<dbReference type="GO" id="GO:0046677">
    <property type="term" value="P:response to antibiotic"/>
    <property type="evidence" value="ECO:0007669"/>
    <property type="project" value="InterPro"/>
</dbReference>
<keyword evidence="4" id="KW-0503">Monooxygenase</keyword>
<dbReference type="GO" id="GO:0004497">
    <property type="term" value="F:monooxygenase activity"/>
    <property type="evidence" value="ECO:0007669"/>
    <property type="project" value="UniProtKB-KW"/>
</dbReference>
<keyword evidence="1" id="KW-0285">Flavoprotein</keyword>
<comment type="caution">
    <text evidence="6">The sequence shown here is derived from an EMBL/GenBank/DDBJ whole genome shotgun (WGS) entry which is preliminary data.</text>
</comment>
<dbReference type="InterPro" id="IPR043683">
    <property type="entry name" value="TetX_monooxygenase"/>
</dbReference>
<organism evidence="6 7">
    <name type="scientific">Penicillium flavigenum</name>
    <dbReference type="NCBI Taxonomy" id="254877"/>
    <lineage>
        <taxon>Eukaryota</taxon>
        <taxon>Fungi</taxon>
        <taxon>Dikarya</taxon>
        <taxon>Ascomycota</taxon>
        <taxon>Pezizomycotina</taxon>
        <taxon>Eurotiomycetes</taxon>
        <taxon>Eurotiomycetidae</taxon>
        <taxon>Eurotiales</taxon>
        <taxon>Aspergillaceae</taxon>
        <taxon>Penicillium</taxon>
    </lineage>
</organism>
<keyword evidence="3" id="KW-0560">Oxidoreductase</keyword>
<dbReference type="STRING" id="254877.A0A1V6SM91"/>
<evidence type="ECO:0000313" key="7">
    <source>
        <dbReference type="Proteomes" id="UP000191342"/>
    </source>
</evidence>
<evidence type="ECO:0000259" key="5">
    <source>
        <dbReference type="Pfam" id="PF01494"/>
    </source>
</evidence>
<keyword evidence="2" id="KW-0274">FAD</keyword>
<evidence type="ECO:0000256" key="4">
    <source>
        <dbReference type="ARBA" id="ARBA00023033"/>
    </source>
</evidence>
<dbReference type="OrthoDB" id="655030at2759"/>
<proteinExistence type="inferred from homology"/>
<dbReference type="GO" id="GO:0071949">
    <property type="term" value="F:FAD binding"/>
    <property type="evidence" value="ECO:0007669"/>
    <property type="project" value="InterPro"/>
</dbReference>
<dbReference type="PRINTS" id="PR00420">
    <property type="entry name" value="RNGMNOXGNASE"/>
</dbReference>
<dbReference type="InterPro" id="IPR036188">
    <property type="entry name" value="FAD/NAD-bd_sf"/>
</dbReference>
<dbReference type="EMBL" id="MLQL01000034">
    <property type="protein sequence ID" value="OQE14978.1"/>
    <property type="molecule type" value="Genomic_DNA"/>
</dbReference>
<dbReference type="PANTHER" id="PTHR46972">
    <property type="entry name" value="MONOOXYGENASE ASQM-RELATED"/>
    <property type="match status" value="1"/>
</dbReference>
<name>A0A1V6SM91_9EURO</name>
<accession>A0A1V6SM91</accession>
<dbReference type="Pfam" id="PF01494">
    <property type="entry name" value="FAD_binding_3"/>
    <property type="match status" value="2"/>
</dbReference>